<sequence>MMMRATKRLRRKRAKKRFRRKKGKEKISPKKVCQAETSNVHKQATTESDKQQKIVTENKSRQPDESRQEDKDVTNEEQEADEDGKQQPEQQQGEDGPYDSETSERESENLKKNKVKMECQTGNLQSPSVPTANTKDIMLDLATLSFGDYVKKLDQQTKKRENEAEDEAAFKEKLTKIQKSQRDTCFQKSAARSPLKNSKPFNHGGILRPFKAPAQAGPSGVEFFERNGEQFTTLK</sequence>
<protein>
    <submittedName>
        <fullName evidence="2">Uncharacterized protein</fullName>
    </submittedName>
</protein>
<gene>
    <name evidence="2" type="ORF">POM88_041678</name>
</gene>
<reference evidence="2" key="1">
    <citation type="submission" date="2023-02" db="EMBL/GenBank/DDBJ databases">
        <title>Genome of toxic invasive species Heracleum sosnowskyi carries increased number of genes despite the absence of recent whole-genome duplications.</title>
        <authorList>
            <person name="Schelkunov M."/>
            <person name="Shtratnikova V."/>
            <person name="Makarenko M."/>
            <person name="Klepikova A."/>
            <person name="Omelchenko D."/>
            <person name="Novikova G."/>
            <person name="Obukhova E."/>
            <person name="Bogdanov V."/>
            <person name="Penin A."/>
            <person name="Logacheva M."/>
        </authorList>
    </citation>
    <scope>NUCLEOTIDE SEQUENCE</scope>
    <source>
        <strain evidence="2">Hsosn_3</strain>
        <tissue evidence="2">Leaf</tissue>
    </source>
</reference>
<keyword evidence="3" id="KW-1185">Reference proteome</keyword>
<evidence type="ECO:0000313" key="3">
    <source>
        <dbReference type="Proteomes" id="UP001237642"/>
    </source>
</evidence>
<reference evidence="2" key="2">
    <citation type="submission" date="2023-05" db="EMBL/GenBank/DDBJ databases">
        <authorList>
            <person name="Schelkunov M.I."/>
        </authorList>
    </citation>
    <scope>NUCLEOTIDE SEQUENCE</scope>
    <source>
        <strain evidence="2">Hsosn_3</strain>
        <tissue evidence="2">Leaf</tissue>
    </source>
</reference>
<dbReference type="EMBL" id="JAUIZM010000009">
    <property type="protein sequence ID" value="KAK1366117.1"/>
    <property type="molecule type" value="Genomic_DNA"/>
</dbReference>
<accession>A0AAD8HH91</accession>
<name>A0AAD8HH91_9APIA</name>
<evidence type="ECO:0000256" key="1">
    <source>
        <dbReference type="SAM" id="MobiDB-lite"/>
    </source>
</evidence>
<evidence type="ECO:0000313" key="2">
    <source>
        <dbReference type="EMBL" id="KAK1366117.1"/>
    </source>
</evidence>
<dbReference type="Proteomes" id="UP001237642">
    <property type="component" value="Unassembled WGS sequence"/>
</dbReference>
<feature type="compositionally biased region" description="Basic and acidic residues" evidence="1">
    <location>
        <begin position="102"/>
        <end position="117"/>
    </location>
</feature>
<organism evidence="2 3">
    <name type="scientific">Heracleum sosnowskyi</name>
    <dbReference type="NCBI Taxonomy" id="360622"/>
    <lineage>
        <taxon>Eukaryota</taxon>
        <taxon>Viridiplantae</taxon>
        <taxon>Streptophyta</taxon>
        <taxon>Embryophyta</taxon>
        <taxon>Tracheophyta</taxon>
        <taxon>Spermatophyta</taxon>
        <taxon>Magnoliopsida</taxon>
        <taxon>eudicotyledons</taxon>
        <taxon>Gunneridae</taxon>
        <taxon>Pentapetalae</taxon>
        <taxon>asterids</taxon>
        <taxon>campanulids</taxon>
        <taxon>Apiales</taxon>
        <taxon>Apiaceae</taxon>
        <taxon>Apioideae</taxon>
        <taxon>apioid superclade</taxon>
        <taxon>Tordylieae</taxon>
        <taxon>Tordyliinae</taxon>
        <taxon>Heracleum</taxon>
    </lineage>
</organism>
<comment type="caution">
    <text evidence="2">The sequence shown here is derived from an EMBL/GenBank/DDBJ whole genome shotgun (WGS) entry which is preliminary data.</text>
</comment>
<dbReference type="AlphaFoldDB" id="A0AAD8HH91"/>
<feature type="region of interest" description="Disordered" evidence="1">
    <location>
        <begin position="181"/>
        <end position="219"/>
    </location>
</feature>
<feature type="compositionally biased region" description="Basic and acidic residues" evidence="1">
    <location>
        <begin position="47"/>
        <end position="74"/>
    </location>
</feature>
<feature type="compositionally biased region" description="Polar residues" evidence="1">
    <location>
        <begin position="120"/>
        <end position="131"/>
    </location>
</feature>
<feature type="compositionally biased region" description="Polar residues" evidence="1">
    <location>
        <begin position="35"/>
        <end position="46"/>
    </location>
</feature>
<feature type="compositionally biased region" description="Basic residues" evidence="1">
    <location>
        <begin position="1"/>
        <end position="24"/>
    </location>
</feature>
<feature type="region of interest" description="Disordered" evidence="1">
    <location>
        <begin position="1"/>
        <end position="131"/>
    </location>
</feature>
<proteinExistence type="predicted"/>